<feature type="chain" id="PRO_5042174711" evidence="2">
    <location>
        <begin position="20"/>
        <end position="168"/>
    </location>
</feature>
<evidence type="ECO:0000313" key="4">
    <source>
        <dbReference type="Proteomes" id="UP001187682"/>
    </source>
</evidence>
<dbReference type="EMBL" id="ONZQ02000013">
    <property type="protein sequence ID" value="SPO05534.1"/>
    <property type="molecule type" value="Genomic_DNA"/>
</dbReference>
<feature type="region of interest" description="Disordered" evidence="1">
    <location>
        <begin position="21"/>
        <end position="63"/>
    </location>
</feature>
<feature type="signal peptide" evidence="2">
    <location>
        <begin position="1"/>
        <end position="19"/>
    </location>
</feature>
<dbReference type="Proteomes" id="UP001187682">
    <property type="component" value="Unassembled WGS sequence"/>
</dbReference>
<organism evidence="3 4">
    <name type="scientific">Cephalotrichum gorgonifer</name>
    <dbReference type="NCBI Taxonomy" id="2041049"/>
    <lineage>
        <taxon>Eukaryota</taxon>
        <taxon>Fungi</taxon>
        <taxon>Dikarya</taxon>
        <taxon>Ascomycota</taxon>
        <taxon>Pezizomycotina</taxon>
        <taxon>Sordariomycetes</taxon>
        <taxon>Hypocreomycetidae</taxon>
        <taxon>Microascales</taxon>
        <taxon>Microascaceae</taxon>
        <taxon>Cephalotrichum</taxon>
    </lineage>
</organism>
<protein>
    <submittedName>
        <fullName evidence="3">Uncharacterized protein</fullName>
    </submittedName>
</protein>
<keyword evidence="4" id="KW-1185">Reference proteome</keyword>
<evidence type="ECO:0000256" key="1">
    <source>
        <dbReference type="SAM" id="MobiDB-lite"/>
    </source>
</evidence>
<evidence type="ECO:0000313" key="3">
    <source>
        <dbReference type="EMBL" id="SPO05534.1"/>
    </source>
</evidence>
<evidence type="ECO:0000256" key="2">
    <source>
        <dbReference type="SAM" id="SignalP"/>
    </source>
</evidence>
<feature type="compositionally biased region" description="Gly residues" evidence="1">
    <location>
        <begin position="21"/>
        <end position="44"/>
    </location>
</feature>
<reference evidence="3" key="1">
    <citation type="submission" date="2018-03" db="EMBL/GenBank/DDBJ databases">
        <authorList>
            <person name="Guldener U."/>
        </authorList>
    </citation>
    <scope>NUCLEOTIDE SEQUENCE</scope>
</reference>
<comment type="caution">
    <text evidence="3">The sequence shown here is derived from an EMBL/GenBank/DDBJ whole genome shotgun (WGS) entry which is preliminary data.</text>
</comment>
<dbReference type="AlphaFoldDB" id="A0AAE8SY68"/>
<accession>A0AAE8SY68</accession>
<sequence length="168" mass="17683">MFTSIRFLIISTLAATVLAQGGRGGGRGGRYPGNGHGRNHGAGGHGHRPWGGHGGPDPFFGPKSAATGSPFNTGPANFPFDDQFQTRCPTVYTTATDGVCSTCAEPDCTLITTITPDCACGTAIPTVTAEYPCEGRCPRCAISYVFPTETADCEADEEEEEEEEEEED</sequence>
<gene>
    <name evidence="3" type="ORF">DNG_08221</name>
</gene>
<name>A0AAE8SY68_9PEZI</name>
<keyword evidence="2" id="KW-0732">Signal</keyword>
<proteinExistence type="predicted"/>